<accession>A0A328F5Q0</accession>
<name>A0A328F5Q0_9BACT</name>
<dbReference type="Proteomes" id="UP000248798">
    <property type="component" value="Unassembled WGS sequence"/>
</dbReference>
<keyword evidence="1" id="KW-0614">Plasmid</keyword>
<reference evidence="1 4" key="2">
    <citation type="submission" date="2019-02" db="EMBL/GenBank/DDBJ databases">
        <title>Complete genome sequence of Desulfobacter hydrogenophilus AcRS1.</title>
        <authorList>
            <person name="Marietou A."/>
            <person name="Lund M.B."/>
            <person name="Marshall I.P.G."/>
            <person name="Schreiber L."/>
            <person name="Jorgensen B."/>
        </authorList>
    </citation>
    <scope>NUCLEOTIDE SEQUENCE [LARGE SCALE GENOMIC DNA]</scope>
    <source>
        <strain evidence="1 4">AcRS1</strain>
        <plasmid evidence="1 4">unnamed2</plasmid>
    </source>
</reference>
<gene>
    <name evidence="2" type="ORF">DO021_22150</name>
    <name evidence="1" type="ORF">EYB58_23005</name>
</gene>
<evidence type="ECO:0000313" key="2">
    <source>
        <dbReference type="EMBL" id="RAL99863.1"/>
    </source>
</evidence>
<geneLocation type="plasmid" evidence="1 4">
    <name>unnamed2</name>
</geneLocation>
<evidence type="ECO:0000313" key="1">
    <source>
        <dbReference type="EMBL" id="QBH15747.1"/>
    </source>
</evidence>
<dbReference type="EMBL" id="QLNI01000088">
    <property type="protein sequence ID" value="RAL99863.1"/>
    <property type="molecule type" value="Genomic_DNA"/>
</dbReference>
<dbReference type="RefSeq" id="WP_131072149.1">
    <property type="nucleotide sequence ID" value="NZ_CP036315.1"/>
</dbReference>
<proteinExistence type="predicted"/>
<dbReference type="AlphaFoldDB" id="A0A328F5Q0"/>
<reference evidence="2 3" key="1">
    <citation type="submission" date="2018-06" db="EMBL/GenBank/DDBJ databases">
        <title>Complete Genome Sequence of Desulfobacter hydrogenophilus (DSM3380).</title>
        <authorList>
            <person name="Marietou A."/>
            <person name="Schreiber L."/>
            <person name="Marshall I."/>
            <person name="Jorgensen B."/>
        </authorList>
    </citation>
    <scope>NUCLEOTIDE SEQUENCE [LARGE SCALE GENOMIC DNA]</scope>
    <source>
        <strain evidence="2 3">DSM 3380</strain>
    </source>
</reference>
<organism evidence="2 3">
    <name type="scientific">Desulfobacter hydrogenophilus</name>
    <dbReference type="NCBI Taxonomy" id="2291"/>
    <lineage>
        <taxon>Bacteria</taxon>
        <taxon>Pseudomonadati</taxon>
        <taxon>Thermodesulfobacteriota</taxon>
        <taxon>Desulfobacteria</taxon>
        <taxon>Desulfobacterales</taxon>
        <taxon>Desulfobacteraceae</taxon>
        <taxon>Desulfobacter</taxon>
    </lineage>
</organism>
<keyword evidence="4" id="KW-1185">Reference proteome</keyword>
<sequence>MTSWPQNATYGQQRNHKLHFGQQAAISPIADRLFPIFLVPTSNIGAAEYKKGAFPNALFLFNVMLIMIEKMPKF</sequence>
<dbReference type="GeneID" id="39462822"/>
<evidence type="ECO:0000313" key="3">
    <source>
        <dbReference type="Proteomes" id="UP000248798"/>
    </source>
</evidence>
<evidence type="ECO:0000313" key="4">
    <source>
        <dbReference type="Proteomes" id="UP000293902"/>
    </source>
</evidence>
<dbReference type="EMBL" id="CP036315">
    <property type="protein sequence ID" value="QBH15747.1"/>
    <property type="molecule type" value="Genomic_DNA"/>
</dbReference>
<dbReference type="Proteomes" id="UP000293902">
    <property type="component" value="Plasmid unnamed2"/>
</dbReference>
<protein>
    <submittedName>
        <fullName evidence="2">Uncharacterized protein</fullName>
    </submittedName>
</protein>